<dbReference type="InterPro" id="IPR011460">
    <property type="entry name" value="Lcl_C"/>
</dbReference>
<dbReference type="Proteomes" id="UP000065261">
    <property type="component" value="Chromosome I"/>
</dbReference>
<feature type="domain" description="Lcl C-terminal" evidence="2">
    <location>
        <begin position="388"/>
        <end position="551"/>
    </location>
</feature>
<dbReference type="OrthoDB" id="9815730at2"/>
<dbReference type="Pfam" id="PF07603">
    <property type="entry name" value="Lcl_C"/>
    <property type="match status" value="1"/>
</dbReference>
<dbReference type="AlphaFoldDB" id="A0A0U2X1D4"/>
<dbReference type="Pfam" id="PF22352">
    <property type="entry name" value="K319L-like_PKD"/>
    <property type="match status" value="2"/>
</dbReference>
<accession>A0A0U2X1D4</accession>
<feature type="signal peptide" evidence="1">
    <location>
        <begin position="1"/>
        <end position="17"/>
    </location>
</feature>
<keyword evidence="1" id="KW-0732">Signal</keyword>
<dbReference type="InterPro" id="IPR013783">
    <property type="entry name" value="Ig-like_fold"/>
</dbReference>
<dbReference type="PANTHER" id="PTHR35812">
    <property type="entry name" value="LIPOPROTEIN"/>
    <property type="match status" value="1"/>
</dbReference>
<evidence type="ECO:0000256" key="1">
    <source>
        <dbReference type="SAM" id="SignalP"/>
    </source>
</evidence>
<proteinExistence type="predicted"/>
<name>A0A0U2X1D4_9GAMM</name>
<dbReference type="RefSeq" id="WP_058373939.1">
    <property type="nucleotide sequence ID" value="NZ_CP011034.1"/>
</dbReference>
<reference evidence="3 4" key="1">
    <citation type="submission" date="2015-03" db="EMBL/GenBank/DDBJ databases">
        <authorList>
            <person name="Murphy D."/>
        </authorList>
    </citation>
    <scope>NUCLEOTIDE SEQUENCE [LARGE SCALE GENOMIC DNA]</scope>
    <source>
        <strain evidence="3 4">KMM 520</strain>
    </source>
</reference>
<gene>
    <name evidence="3" type="ORF">PTRA_a2752</name>
</gene>
<dbReference type="PROSITE" id="PS51257">
    <property type="entry name" value="PROKAR_LIPOPROTEIN"/>
    <property type="match status" value="1"/>
</dbReference>
<organism evidence="3">
    <name type="scientific">Pseudoalteromonas translucida KMM 520</name>
    <dbReference type="NCBI Taxonomy" id="1315283"/>
    <lineage>
        <taxon>Bacteria</taxon>
        <taxon>Pseudomonadati</taxon>
        <taxon>Pseudomonadota</taxon>
        <taxon>Gammaproteobacteria</taxon>
        <taxon>Alteromonadales</taxon>
        <taxon>Pseudoalteromonadaceae</taxon>
        <taxon>Pseudoalteromonas</taxon>
    </lineage>
</organism>
<evidence type="ECO:0000313" key="4">
    <source>
        <dbReference type="Proteomes" id="UP000065261"/>
    </source>
</evidence>
<sequence>MRAIALIPLLSCGLLVACGGGGGSDDGDNIQTSVFAGNDLQIIEKTDFTITAKGSPTEGTFTWQRVSGPIVDGFPLDGAVQTITAPDVKADSELVLRVSYQTAGGGLVNDDISIFITSNNQLPQAVITQTAPQVLPSVYNDTVTLSAADSTDPDTNGQINSYLWQLISGPALNINSFTNSTLSFSHPLLENHTNLKWSLTVTDDEGGESTSEYDMTLNKTAQVVIANAGADQQVNEFDKVTLDASNSAAATSTYKCDWQQLTGKAETLANSNQCITTFYASDIDTNATLSFEVMVTDSKGRTANDSVFVDVAPKALGLINDTGVGECYNNTQRINCVSKDFPNQDAELGRDSFANRLAKVGQGNLAFDYTKLNEFADEVADDAQNFSCIRDNVTGLVWEVKSPASGVVPNTTLRDGQNHYTWYLTESAIPQVGGARGAANSSCPSNTDCGLQSYIQEVNALDFCGGTNWRVPTYTELLSLVDYGKQGQNVLIDESIFPNMPAVSLLGHLRYWTSQTAVDGTSLSQAYIIDMSDGNDLAYPKSNTAYVRLVRSR</sequence>
<protein>
    <recommendedName>
        <fullName evidence="2">Lcl C-terminal domain-containing protein</fullName>
    </recommendedName>
</protein>
<dbReference type="KEGG" id="ptn:PTRA_a2752"/>
<evidence type="ECO:0000259" key="2">
    <source>
        <dbReference type="Pfam" id="PF07603"/>
    </source>
</evidence>
<dbReference type="PANTHER" id="PTHR35812:SF1">
    <property type="entry name" value="LIPOPROTEIN"/>
    <property type="match status" value="1"/>
</dbReference>
<evidence type="ECO:0000313" key="3">
    <source>
        <dbReference type="EMBL" id="ALS33809.1"/>
    </source>
</evidence>
<feature type="chain" id="PRO_5006834061" description="Lcl C-terminal domain-containing protein" evidence="1">
    <location>
        <begin position="18"/>
        <end position="553"/>
    </location>
</feature>
<dbReference type="EMBL" id="CP011034">
    <property type="protein sequence ID" value="ALS33809.1"/>
    <property type="molecule type" value="Genomic_DNA"/>
</dbReference>
<dbReference type="PATRIC" id="fig|1315283.4.peg.2398"/>
<dbReference type="Gene3D" id="2.60.40.10">
    <property type="entry name" value="Immunoglobulins"/>
    <property type="match status" value="2"/>
</dbReference>